<protein>
    <submittedName>
        <fullName evidence="3">HNH endonuclease</fullName>
    </submittedName>
</protein>
<keyword evidence="2" id="KW-1185">Reference proteome</keyword>
<dbReference type="EMBL" id="UZAH01031322">
    <property type="protein sequence ID" value="VDP14964.1"/>
    <property type="molecule type" value="Genomic_DNA"/>
</dbReference>
<dbReference type="AlphaFoldDB" id="A0A183GBC7"/>
<organism evidence="2 3">
    <name type="scientific">Heligmosomoides polygyrus</name>
    <name type="common">Parasitic roundworm</name>
    <dbReference type="NCBI Taxonomy" id="6339"/>
    <lineage>
        <taxon>Eukaryota</taxon>
        <taxon>Metazoa</taxon>
        <taxon>Ecdysozoa</taxon>
        <taxon>Nematoda</taxon>
        <taxon>Chromadorea</taxon>
        <taxon>Rhabditida</taxon>
        <taxon>Rhabditina</taxon>
        <taxon>Rhabditomorpha</taxon>
        <taxon>Strongyloidea</taxon>
        <taxon>Heligmosomidae</taxon>
        <taxon>Heligmosomoides</taxon>
    </lineage>
</organism>
<reference evidence="1 2" key="1">
    <citation type="submission" date="2018-11" db="EMBL/GenBank/DDBJ databases">
        <authorList>
            <consortium name="Pathogen Informatics"/>
        </authorList>
    </citation>
    <scope>NUCLEOTIDE SEQUENCE [LARGE SCALE GENOMIC DNA]</scope>
</reference>
<name>A0A183GBC7_HELPZ</name>
<gene>
    <name evidence="1" type="ORF">HPBE_LOCUS19390</name>
</gene>
<evidence type="ECO:0000313" key="3">
    <source>
        <dbReference type="WBParaSite" id="HPBE_0001939101-mRNA-1"/>
    </source>
</evidence>
<proteinExistence type="predicted"/>
<sequence length="91" mass="10256">MLVNTAVHQLIALTEFVRFVAESALPMPWHRVPDLALNKDEHSCFKACETNQPSVASDGAQAFSEYYKIYAYPADGLKHWDSSPADDKWVN</sequence>
<dbReference type="WBParaSite" id="HPBE_0001939101-mRNA-1">
    <property type="protein sequence ID" value="HPBE_0001939101-mRNA-1"/>
    <property type="gene ID" value="HPBE_0001939101"/>
</dbReference>
<accession>A0A183GBC7</accession>
<dbReference type="Proteomes" id="UP000050761">
    <property type="component" value="Unassembled WGS sequence"/>
</dbReference>
<evidence type="ECO:0000313" key="1">
    <source>
        <dbReference type="EMBL" id="VDP14964.1"/>
    </source>
</evidence>
<accession>A0A3P8C7Q6</accession>
<evidence type="ECO:0000313" key="2">
    <source>
        <dbReference type="Proteomes" id="UP000050761"/>
    </source>
</evidence>
<reference evidence="3" key="2">
    <citation type="submission" date="2019-09" db="UniProtKB">
        <authorList>
            <consortium name="WormBaseParasite"/>
        </authorList>
    </citation>
    <scope>IDENTIFICATION</scope>
</reference>